<organism evidence="2 3">
    <name type="scientific">Acetobacterium tundrae</name>
    <dbReference type="NCBI Taxonomy" id="132932"/>
    <lineage>
        <taxon>Bacteria</taxon>
        <taxon>Bacillati</taxon>
        <taxon>Bacillota</taxon>
        <taxon>Clostridia</taxon>
        <taxon>Eubacteriales</taxon>
        <taxon>Eubacteriaceae</taxon>
        <taxon>Acetobacterium</taxon>
    </lineage>
</organism>
<feature type="transmembrane region" description="Helical" evidence="1">
    <location>
        <begin position="6"/>
        <end position="23"/>
    </location>
</feature>
<feature type="transmembrane region" description="Helical" evidence="1">
    <location>
        <begin position="43"/>
        <end position="62"/>
    </location>
</feature>
<accession>A0ABR6WGU6</accession>
<keyword evidence="1" id="KW-0812">Transmembrane</keyword>
<keyword evidence="1" id="KW-0472">Membrane</keyword>
<protein>
    <submittedName>
        <fullName evidence="2">DUF1294 domain-containing protein</fullName>
    </submittedName>
</protein>
<dbReference type="EMBL" id="WJBB01000001">
    <property type="protein sequence ID" value="MBC3795691.1"/>
    <property type="molecule type" value="Genomic_DNA"/>
</dbReference>
<feature type="transmembrane region" description="Helical" evidence="1">
    <location>
        <begin position="68"/>
        <end position="90"/>
    </location>
</feature>
<evidence type="ECO:0000313" key="2">
    <source>
        <dbReference type="EMBL" id="MBC3795691.1"/>
    </source>
</evidence>
<keyword evidence="3" id="KW-1185">Reference proteome</keyword>
<dbReference type="Pfam" id="PF06961">
    <property type="entry name" value="DUF1294"/>
    <property type="match status" value="1"/>
</dbReference>
<evidence type="ECO:0000256" key="1">
    <source>
        <dbReference type="SAM" id="Phobius"/>
    </source>
</evidence>
<dbReference type="InterPro" id="IPR010718">
    <property type="entry name" value="DUF1294"/>
</dbReference>
<dbReference type="Proteomes" id="UP000653358">
    <property type="component" value="Unassembled WGS sequence"/>
</dbReference>
<gene>
    <name evidence="2" type="ORF">GH807_01320</name>
</gene>
<comment type="caution">
    <text evidence="2">The sequence shown here is derived from an EMBL/GenBank/DDBJ whole genome shotgun (WGS) entry which is preliminary data.</text>
</comment>
<proteinExistence type="predicted"/>
<dbReference type="RefSeq" id="WP_148601935.1">
    <property type="nucleotide sequence ID" value="NZ_RXYB01000001.1"/>
</dbReference>
<evidence type="ECO:0000313" key="3">
    <source>
        <dbReference type="Proteomes" id="UP000653358"/>
    </source>
</evidence>
<sequence length="93" mass="10638">MKIFILYLTLYLIAINLVTFILFWKDKRRSKRDAWRIPEKTLLIFSVVGGSVGGIIGMKVFHHKTKHLQFSLGLPVILLFQVGIAAVAFFKFG</sequence>
<name>A0ABR6WGU6_9FIRM</name>
<reference evidence="2 3" key="1">
    <citation type="journal article" date="2020" name="mSystems">
        <title>Defining Genomic and Predicted Metabolic Features of the Acetobacterium Genus.</title>
        <authorList>
            <person name="Ross D.E."/>
            <person name="Marshall C.W."/>
            <person name="Gulliver D."/>
            <person name="May H.D."/>
            <person name="Norman R.S."/>
        </authorList>
    </citation>
    <scope>NUCLEOTIDE SEQUENCE [LARGE SCALE GENOMIC DNA]</scope>
    <source>
        <strain evidence="2 3">DSM 9173</strain>
    </source>
</reference>
<keyword evidence="1" id="KW-1133">Transmembrane helix</keyword>